<dbReference type="PROSITE" id="PS51257">
    <property type="entry name" value="PROKAR_LIPOPROTEIN"/>
    <property type="match status" value="1"/>
</dbReference>
<dbReference type="RefSeq" id="WP_118160090.1">
    <property type="nucleotide sequence ID" value="NZ_QRYC01000005.1"/>
</dbReference>
<gene>
    <name evidence="2" type="ORF">DWW57_05250</name>
</gene>
<dbReference type="Gene3D" id="1.25.40.390">
    <property type="match status" value="1"/>
</dbReference>
<evidence type="ECO:0000313" key="2">
    <source>
        <dbReference type="EMBL" id="RGU57371.1"/>
    </source>
</evidence>
<reference evidence="2 3" key="1">
    <citation type="submission" date="2018-08" db="EMBL/GenBank/DDBJ databases">
        <title>A genome reference for cultivated species of the human gut microbiota.</title>
        <authorList>
            <person name="Zou Y."/>
            <person name="Xue W."/>
            <person name="Luo G."/>
        </authorList>
    </citation>
    <scope>NUCLEOTIDE SEQUENCE [LARGE SCALE GENOMIC DNA]</scope>
    <source>
        <strain evidence="2 3">AF16-14</strain>
    </source>
</reference>
<dbReference type="InterPro" id="IPR011990">
    <property type="entry name" value="TPR-like_helical_dom_sf"/>
</dbReference>
<protein>
    <recommendedName>
        <fullName evidence="1">SusD-like N-terminal domain-containing protein</fullName>
    </recommendedName>
</protein>
<evidence type="ECO:0000259" key="1">
    <source>
        <dbReference type="Pfam" id="PF14322"/>
    </source>
</evidence>
<dbReference type="AlphaFoldDB" id="A0A412TV57"/>
<proteinExistence type="predicted"/>
<comment type="caution">
    <text evidence="2">The sequence shown here is derived from an EMBL/GenBank/DDBJ whole genome shotgun (WGS) entry which is preliminary data.</text>
</comment>
<dbReference type="Proteomes" id="UP000284243">
    <property type="component" value="Unassembled WGS sequence"/>
</dbReference>
<dbReference type="EMBL" id="QRYC01000005">
    <property type="protein sequence ID" value="RGU57371.1"/>
    <property type="molecule type" value="Genomic_DNA"/>
</dbReference>
<name>A0A412TV57_9BACT</name>
<evidence type="ECO:0000313" key="3">
    <source>
        <dbReference type="Proteomes" id="UP000284243"/>
    </source>
</evidence>
<dbReference type="Pfam" id="PF14322">
    <property type="entry name" value="SusD-like_3"/>
    <property type="match status" value="1"/>
</dbReference>
<sequence length="452" mass="52211">MKKTIYYIMIGCLLLGTGCSDWLSVNPKDKVEQKEMFSDENGFKNALIGNYIMLKDGKLYGKTLTMEFCENLAQHWKTDPQATDGYTAAYDYKNAEVERLIEDIYGKFYNTIVNINNLLGYVDNGILTSDMHDLIKGEALAMRAFCHLDILRLFGPIPGEQTKDRILSYVRTVSKNYHEVNTWEEYVGYLEKDLNDAEALLKEVEEKGMGDEFFNYRQNRLNYWAVLALKARFYLWIQDKKQAAEYAGRVIANKDFRLNQGTDFAAKDNIASPEHLFSLHVYNLNDIVSNYFLNAGGVEQDQDKVKTDIFESDVTDYRVTYLWNEITEKSGTRYILEKYKQEGMPDAGLQEVPLIRLYEMYLIAIECSDLETEYKPLVDELVAARNISVVNVSTVDLKNAFVAKEYQKEFYGEGQQFFQAKRRGDKTILWTDTEGSKAVYVLPLPKSEIKFE</sequence>
<dbReference type="InterPro" id="IPR033985">
    <property type="entry name" value="SusD-like_N"/>
</dbReference>
<accession>A0A412TV57</accession>
<organism evidence="2 3">
    <name type="scientific">Odoribacter splanchnicus</name>
    <dbReference type="NCBI Taxonomy" id="28118"/>
    <lineage>
        <taxon>Bacteria</taxon>
        <taxon>Pseudomonadati</taxon>
        <taxon>Bacteroidota</taxon>
        <taxon>Bacteroidia</taxon>
        <taxon>Bacteroidales</taxon>
        <taxon>Odoribacteraceae</taxon>
        <taxon>Odoribacter</taxon>
    </lineage>
</organism>
<feature type="domain" description="SusD-like N-terminal" evidence="1">
    <location>
        <begin position="21"/>
        <end position="235"/>
    </location>
</feature>
<dbReference type="SUPFAM" id="SSF48452">
    <property type="entry name" value="TPR-like"/>
    <property type="match status" value="1"/>
</dbReference>